<dbReference type="KEGG" id="vg:13826851"/>
<evidence type="ECO:0000313" key="2">
    <source>
        <dbReference type="Proteomes" id="UP000006280"/>
    </source>
</evidence>
<dbReference type="EMBL" id="JX195166">
    <property type="protein sequence ID" value="AFQ22308.1"/>
    <property type="molecule type" value="Genomic_DNA"/>
</dbReference>
<evidence type="ECO:0000313" key="1">
    <source>
        <dbReference type="EMBL" id="AFQ22308.1"/>
    </source>
</evidence>
<name>J9QM91_9CAUD</name>
<reference evidence="1 2" key="1">
    <citation type="journal article" date="2012" name="J. Virol.">
        <title>Complete Genome Sequence of Pectobacterium carotovorum subsp. carotovorum Bacteriophage My1.</title>
        <authorList>
            <person name="Lee D.H."/>
            <person name="Lee J.H."/>
            <person name="Shin H."/>
            <person name="Ji S."/>
            <person name="Roh E."/>
            <person name="Jung K."/>
            <person name="Ryu S."/>
            <person name="Choi J."/>
            <person name="Heu S."/>
        </authorList>
    </citation>
    <scope>NUCLEOTIDE SEQUENCE [LARGE SCALE GENOMIC DNA]</scope>
</reference>
<keyword evidence="2" id="KW-1185">Reference proteome</keyword>
<proteinExistence type="predicted"/>
<dbReference type="RefSeq" id="YP_006906401.1">
    <property type="nucleotide sequence ID" value="NC_018837.1"/>
</dbReference>
<protein>
    <submittedName>
        <fullName evidence="1">Uncharacterized protein</fullName>
    </submittedName>
</protein>
<organism evidence="1 2">
    <name type="scientific">Pectobacterium phage My1</name>
    <dbReference type="NCBI Taxonomy" id="1204539"/>
    <lineage>
        <taxon>Viruses</taxon>
        <taxon>Duplodnaviria</taxon>
        <taxon>Heunggongvirae</taxon>
        <taxon>Uroviricota</taxon>
        <taxon>Caudoviricetes</taxon>
        <taxon>Demerecviridae</taxon>
        <taxon>Mccorquodalevirinae</taxon>
        <taxon>Myunavirus</taxon>
        <taxon>Myunavirus My1</taxon>
    </lineage>
</organism>
<gene>
    <name evidence="1" type="ORF">My1_149</name>
</gene>
<sequence>MIEALIVLSVLGLICVVILSITIHSVNSRVKMLEEDLQARSIEILKLQSSVRILNTDIEYGTEYGKAVYRYMMDKDLQFMRQELRFEKRINPSKGLVSTEGVT</sequence>
<accession>J9QM91</accession>
<dbReference type="GeneID" id="13826851"/>
<dbReference type="Proteomes" id="UP000006280">
    <property type="component" value="Segment"/>
</dbReference>